<dbReference type="AlphaFoldDB" id="G0NMB7"/>
<sequence>MLCMYDVVTRMCTLYGVVPVELTSIPDSKPDVLRTQIWKSHTPCNGDQNADNSISTLATGESFQMIRESGQSIKLSPIV</sequence>
<dbReference type="Proteomes" id="UP000008068">
    <property type="component" value="Unassembled WGS sequence"/>
</dbReference>
<dbReference type="EMBL" id="GL379909">
    <property type="protein sequence ID" value="EGT34078.1"/>
    <property type="molecule type" value="Genomic_DNA"/>
</dbReference>
<evidence type="ECO:0000313" key="1">
    <source>
        <dbReference type="EMBL" id="EGT34078.1"/>
    </source>
</evidence>
<accession>G0NMB7</accession>
<dbReference type="HOGENOM" id="CLU_2608130_0_0_1"/>
<gene>
    <name evidence="1" type="ORF">CAEBREN_24651</name>
</gene>
<evidence type="ECO:0000313" key="2">
    <source>
        <dbReference type="Proteomes" id="UP000008068"/>
    </source>
</evidence>
<keyword evidence="2" id="KW-1185">Reference proteome</keyword>
<organism evidence="2">
    <name type="scientific">Caenorhabditis brenneri</name>
    <name type="common">Nematode worm</name>
    <dbReference type="NCBI Taxonomy" id="135651"/>
    <lineage>
        <taxon>Eukaryota</taxon>
        <taxon>Metazoa</taxon>
        <taxon>Ecdysozoa</taxon>
        <taxon>Nematoda</taxon>
        <taxon>Chromadorea</taxon>
        <taxon>Rhabditida</taxon>
        <taxon>Rhabditina</taxon>
        <taxon>Rhabditomorpha</taxon>
        <taxon>Rhabditoidea</taxon>
        <taxon>Rhabditidae</taxon>
        <taxon>Peloderinae</taxon>
        <taxon>Caenorhabditis</taxon>
    </lineage>
</organism>
<dbReference type="InParanoid" id="G0NMB7"/>
<proteinExistence type="predicted"/>
<name>G0NMB7_CAEBE</name>
<protein>
    <submittedName>
        <fullName evidence="1">Uncharacterized protein</fullName>
    </submittedName>
</protein>
<reference evidence="2" key="1">
    <citation type="submission" date="2011-07" db="EMBL/GenBank/DDBJ databases">
        <authorList>
            <consortium name="Caenorhabditis brenneri Sequencing and Analysis Consortium"/>
            <person name="Wilson R.K."/>
        </authorList>
    </citation>
    <scope>NUCLEOTIDE SEQUENCE [LARGE SCALE GENOMIC DNA]</scope>
    <source>
        <strain evidence="2">PB2801</strain>
    </source>
</reference>